<dbReference type="GO" id="GO:0032993">
    <property type="term" value="C:protein-DNA complex"/>
    <property type="evidence" value="ECO:0007669"/>
    <property type="project" value="TreeGrafter"/>
</dbReference>
<evidence type="ECO:0000259" key="4">
    <source>
        <dbReference type="PROSITE" id="PS50930"/>
    </source>
</evidence>
<sequence length="246" mass="27202">MTDPLNILIVDDEPLAIDRLRLLLEPMAGVAISGEAGDGETALDLAGRLSPDLVLLDIAMPGMDGIDVARALAESGADTAIVFVTAFDNFAVAAFDVAAVDYLMKPVQGDRLERALARARLHLAGERRAAVPRPPSAHVEEFWVPDLTGLVRISAADIERVTAERDYMRLHVGRRSWLIHRTIAKLEQELDPKRFIRVHRSVILRRDTIAGLSRDEAGHWCARLTDGAEQRIGRSYVEEIKRFAGR</sequence>
<comment type="caution">
    <text evidence="5">The sequence shown here is derived from an EMBL/GenBank/DDBJ whole genome shotgun (WGS) entry which is preliminary data.</text>
</comment>
<evidence type="ECO:0000256" key="1">
    <source>
        <dbReference type="ARBA" id="ARBA00023125"/>
    </source>
</evidence>
<evidence type="ECO:0000259" key="3">
    <source>
        <dbReference type="PROSITE" id="PS50110"/>
    </source>
</evidence>
<dbReference type="PROSITE" id="PS50930">
    <property type="entry name" value="HTH_LYTTR"/>
    <property type="match status" value="1"/>
</dbReference>
<dbReference type="PROSITE" id="PS50110">
    <property type="entry name" value="RESPONSE_REGULATORY"/>
    <property type="match status" value="1"/>
</dbReference>
<dbReference type="PANTHER" id="PTHR48111">
    <property type="entry name" value="REGULATOR OF RPOS"/>
    <property type="match status" value="1"/>
</dbReference>
<dbReference type="PANTHER" id="PTHR48111:SF69">
    <property type="entry name" value="RESPONSE REGULATOR RECEIVER"/>
    <property type="match status" value="1"/>
</dbReference>
<name>A0A5C6TSA9_9SPHN</name>
<dbReference type="EMBL" id="VOQQ01000001">
    <property type="protein sequence ID" value="TXC62901.1"/>
    <property type="molecule type" value="Genomic_DNA"/>
</dbReference>
<dbReference type="InterPro" id="IPR007492">
    <property type="entry name" value="LytTR_DNA-bd_dom"/>
</dbReference>
<dbReference type="SUPFAM" id="SSF52172">
    <property type="entry name" value="CheY-like"/>
    <property type="match status" value="1"/>
</dbReference>
<dbReference type="InterPro" id="IPR039420">
    <property type="entry name" value="WalR-like"/>
</dbReference>
<dbReference type="OrthoDB" id="9786101at2"/>
<evidence type="ECO:0000313" key="6">
    <source>
        <dbReference type="Proteomes" id="UP000321249"/>
    </source>
</evidence>
<feature type="domain" description="HTH LytTR-type" evidence="4">
    <location>
        <begin position="142"/>
        <end position="246"/>
    </location>
</feature>
<reference evidence="5 6" key="1">
    <citation type="journal article" date="2015" name="J. Microbiol.">
        <title>Sphingosinicella ginsenosidimutans sp. nov., with ginsenoside converting activity.</title>
        <authorList>
            <person name="Kim J.K."/>
            <person name="Kang M.S."/>
            <person name="Park S.C."/>
            <person name="Kim K.M."/>
            <person name="Choi K."/>
            <person name="Yoon M.H."/>
            <person name="Im W.T."/>
        </authorList>
    </citation>
    <scope>NUCLEOTIDE SEQUENCE [LARGE SCALE GENOMIC DNA]</scope>
    <source>
        <strain evidence="5 6">BS-11</strain>
    </source>
</reference>
<keyword evidence="6" id="KW-1185">Reference proteome</keyword>
<dbReference type="Pfam" id="PF04397">
    <property type="entry name" value="LytTR"/>
    <property type="match status" value="1"/>
</dbReference>
<dbReference type="RefSeq" id="WP_147042288.1">
    <property type="nucleotide sequence ID" value="NZ_BAABIR010000002.1"/>
</dbReference>
<evidence type="ECO:0000313" key="5">
    <source>
        <dbReference type="EMBL" id="TXC62901.1"/>
    </source>
</evidence>
<dbReference type="Pfam" id="PF00072">
    <property type="entry name" value="Response_reg"/>
    <property type="match status" value="1"/>
</dbReference>
<protein>
    <submittedName>
        <fullName evidence="5">Response regulator transcription factor</fullName>
    </submittedName>
</protein>
<dbReference type="SMART" id="SM00850">
    <property type="entry name" value="LytTR"/>
    <property type="match status" value="1"/>
</dbReference>
<dbReference type="GO" id="GO:0006355">
    <property type="term" value="P:regulation of DNA-templated transcription"/>
    <property type="evidence" value="ECO:0007669"/>
    <property type="project" value="TreeGrafter"/>
</dbReference>
<dbReference type="Gene3D" id="2.40.50.1020">
    <property type="entry name" value="LytTr DNA-binding domain"/>
    <property type="match status" value="1"/>
</dbReference>
<accession>A0A5C6TSA9</accession>
<keyword evidence="1" id="KW-0238">DNA-binding</keyword>
<dbReference type="GO" id="GO:0005829">
    <property type="term" value="C:cytosol"/>
    <property type="evidence" value="ECO:0007669"/>
    <property type="project" value="TreeGrafter"/>
</dbReference>
<evidence type="ECO:0000256" key="2">
    <source>
        <dbReference type="PROSITE-ProRule" id="PRU00169"/>
    </source>
</evidence>
<keyword evidence="2" id="KW-0597">Phosphoprotein</keyword>
<dbReference type="GO" id="GO:0000156">
    <property type="term" value="F:phosphorelay response regulator activity"/>
    <property type="evidence" value="ECO:0007669"/>
    <property type="project" value="TreeGrafter"/>
</dbReference>
<gene>
    <name evidence="5" type="ORF">FRZ32_03995</name>
</gene>
<dbReference type="Proteomes" id="UP000321249">
    <property type="component" value="Unassembled WGS sequence"/>
</dbReference>
<dbReference type="GO" id="GO:0000976">
    <property type="term" value="F:transcription cis-regulatory region binding"/>
    <property type="evidence" value="ECO:0007669"/>
    <property type="project" value="TreeGrafter"/>
</dbReference>
<dbReference type="InterPro" id="IPR011006">
    <property type="entry name" value="CheY-like_superfamily"/>
</dbReference>
<organism evidence="5 6">
    <name type="scientific">Allosphingosinicella ginsenosidimutans</name>
    <dbReference type="NCBI Taxonomy" id="1176539"/>
    <lineage>
        <taxon>Bacteria</taxon>
        <taxon>Pseudomonadati</taxon>
        <taxon>Pseudomonadota</taxon>
        <taxon>Alphaproteobacteria</taxon>
        <taxon>Sphingomonadales</taxon>
        <taxon>Sphingomonadaceae</taxon>
        <taxon>Allosphingosinicella</taxon>
    </lineage>
</organism>
<feature type="domain" description="Response regulatory" evidence="3">
    <location>
        <begin position="6"/>
        <end position="120"/>
    </location>
</feature>
<dbReference type="Gene3D" id="3.40.50.2300">
    <property type="match status" value="1"/>
</dbReference>
<feature type="modified residue" description="4-aspartylphosphate" evidence="2">
    <location>
        <position position="57"/>
    </location>
</feature>
<dbReference type="AlphaFoldDB" id="A0A5C6TSA9"/>
<proteinExistence type="predicted"/>
<dbReference type="InterPro" id="IPR001789">
    <property type="entry name" value="Sig_transdc_resp-reg_receiver"/>
</dbReference>
<dbReference type="SMART" id="SM00448">
    <property type="entry name" value="REC"/>
    <property type="match status" value="1"/>
</dbReference>